<reference evidence="1 2" key="1">
    <citation type="journal article" date="2014" name="Genome Announc.">
        <title>Draft Genome Sequences of Marine Flavobacterium Algibacter lectus Strains SS8 and NR4.</title>
        <authorList>
            <person name="Takatani N."/>
            <person name="Nakanishi M."/>
            <person name="Meirelles P."/>
            <person name="Mino S."/>
            <person name="Suda W."/>
            <person name="Oshima K."/>
            <person name="Hattori M."/>
            <person name="Ohkuma M."/>
            <person name="Hosokawa M."/>
            <person name="Miyashita K."/>
            <person name="Thompson F.L."/>
            <person name="Niwa A."/>
            <person name="Sawabe T."/>
            <person name="Sawabe T."/>
        </authorList>
    </citation>
    <scope>NUCLEOTIDE SEQUENCE [LARGE SCALE GENOMIC DNA]</scope>
    <source>
        <strain evidence="1 2">JCM 19300</strain>
    </source>
</reference>
<sequence length="48" mass="5527">MEYYDQYGNALEIGTFKNGNGNLLIYDEDGTFLTVFIYKSGELEFYGL</sequence>
<dbReference type="AlphaFoldDB" id="A0A090VIV5"/>
<evidence type="ECO:0000313" key="2">
    <source>
        <dbReference type="Proteomes" id="UP000029644"/>
    </source>
</evidence>
<protein>
    <submittedName>
        <fullName evidence="1">Uncharacterized protein</fullName>
    </submittedName>
</protein>
<comment type="caution">
    <text evidence="1">The sequence shown here is derived from an EMBL/GenBank/DDBJ whole genome shotgun (WGS) entry which is preliminary data.</text>
</comment>
<gene>
    <name evidence="1" type="ORF">JCM19300_1306</name>
</gene>
<organism evidence="1 2">
    <name type="scientific">Algibacter lectus</name>
    <dbReference type="NCBI Taxonomy" id="221126"/>
    <lineage>
        <taxon>Bacteria</taxon>
        <taxon>Pseudomonadati</taxon>
        <taxon>Bacteroidota</taxon>
        <taxon>Flavobacteriia</taxon>
        <taxon>Flavobacteriales</taxon>
        <taxon>Flavobacteriaceae</taxon>
        <taxon>Algibacter</taxon>
    </lineage>
</organism>
<dbReference type="Proteomes" id="UP000029644">
    <property type="component" value="Unassembled WGS sequence"/>
</dbReference>
<dbReference type="EMBL" id="BBNQ01000010">
    <property type="protein sequence ID" value="GAL63284.1"/>
    <property type="molecule type" value="Genomic_DNA"/>
</dbReference>
<accession>A0A090VIV5</accession>
<evidence type="ECO:0000313" key="1">
    <source>
        <dbReference type="EMBL" id="GAL63284.1"/>
    </source>
</evidence>
<proteinExistence type="predicted"/>
<name>A0A090VIV5_9FLAO</name>